<keyword evidence="3 8" id="KW-0547">Nucleotide-binding</keyword>
<keyword evidence="8" id="KW-0963">Cytoplasm</keyword>
<evidence type="ECO:0000259" key="10">
    <source>
        <dbReference type="Pfam" id="PF02224"/>
    </source>
</evidence>
<accession>A0A895XK83</accession>
<evidence type="ECO:0000256" key="9">
    <source>
        <dbReference type="SAM" id="MobiDB-lite"/>
    </source>
</evidence>
<dbReference type="EC" id="2.7.4.25" evidence="8"/>
<gene>
    <name evidence="8 11" type="primary">cmk</name>
    <name evidence="11" type="ORF">JQS30_08400</name>
</gene>
<dbReference type="GO" id="GO:0005524">
    <property type="term" value="F:ATP binding"/>
    <property type="evidence" value="ECO:0007669"/>
    <property type="project" value="UniProtKB-UniRule"/>
</dbReference>
<dbReference type="SUPFAM" id="SSF52540">
    <property type="entry name" value="P-loop containing nucleoside triphosphate hydrolases"/>
    <property type="match status" value="1"/>
</dbReference>
<evidence type="ECO:0000256" key="3">
    <source>
        <dbReference type="ARBA" id="ARBA00022741"/>
    </source>
</evidence>
<protein>
    <recommendedName>
        <fullName evidence="8">Cytidylate kinase</fullName>
        <shortName evidence="8">CK</shortName>
        <ecNumber evidence="8">2.7.4.25</ecNumber>
    </recommendedName>
    <alternativeName>
        <fullName evidence="8">Cytidine monophosphate kinase</fullName>
        <shortName evidence="8">CMP kinase</shortName>
    </alternativeName>
</protein>
<dbReference type="RefSeq" id="WP_213169848.1">
    <property type="nucleotide sequence ID" value="NZ_CP070496.1"/>
</dbReference>
<dbReference type="GO" id="GO:0036431">
    <property type="term" value="F:dCMP kinase activity"/>
    <property type="evidence" value="ECO:0007669"/>
    <property type="project" value="InterPro"/>
</dbReference>
<keyword evidence="4 8" id="KW-0418">Kinase</keyword>
<comment type="subcellular location">
    <subcellularLocation>
        <location evidence="8">Cytoplasm</location>
    </subcellularLocation>
</comment>
<feature type="region of interest" description="Disordered" evidence="9">
    <location>
        <begin position="1"/>
        <end position="23"/>
    </location>
</feature>
<dbReference type="AlphaFoldDB" id="A0A895XK83"/>
<keyword evidence="12" id="KW-1185">Reference proteome</keyword>
<evidence type="ECO:0000256" key="5">
    <source>
        <dbReference type="ARBA" id="ARBA00022840"/>
    </source>
</evidence>
<dbReference type="NCBIfam" id="TIGR00017">
    <property type="entry name" value="cmk"/>
    <property type="match status" value="1"/>
</dbReference>
<proteinExistence type="inferred from homology"/>
<evidence type="ECO:0000313" key="12">
    <source>
        <dbReference type="Proteomes" id="UP000662939"/>
    </source>
</evidence>
<name>A0A895XK83_9ACTN</name>
<evidence type="ECO:0000256" key="1">
    <source>
        <dbReference type="ARBA" id="ARBA00009427"/>
    </source>
</evidence>
<dbReference type="CDD" id="cd02020">
    <property type="entry name" value="CMPK"/>
    <property type="match status" value="1"/>
</dbReference>
<comment type="similarity">
    <text evidence="1 8">Belongs to the cytidylate kinase family. Type 1 subfamily.</text>
</comment>
<dbReference type="InterPro" id="IPR003136">
    <property type="entry name" value="Cytidylate_kin"/>
</dbReference>
<dbReference type="GO" id="GO:0006220">
    <property type="term" value="P:pyrimidine nucleotide metabolic process"/>
    <property type="evidence" value="ECO:0007669"/>
    <property type="project" value="UniProtKB-UniRule"/>
</dbReference>
<evidence type="ECO:0000256" key="2">
    <source>
        <dbReference type="ARBA" id="ARBA00022679"/>
    </source>
</evidence>
<keyword evidence="5 8" id="KW-0067">ATP-binding</keyword>
<dbReference type="EMBL" id="CP070496">
    <property type="protein sequence ID" value="QSB03849.1"/>
    <property type="molecule type" value="Genomic_DNA"/>
</dbReference>
<evidence type="ECO:0000313" key="11">
    <source>
        <dbReference type="EMBL" id="QSB03849.1"/>
    </source>
</evidence>
<feature type="domain" description="Cytidylate kinase" evidence="10">
    <location>
        <begin position="13"/>
        <end position="223"/>
    </location>
</feature>
<dbReference type="Pfam" id="PF02224">
    <property type="entry name" value="Cytidylate_kin"/>
    <property type="match status" value="1"/>
</dbReference>
<dbReference type="GO" id="GO:0005737">
    <property type="term" value="C:cytoplasm"/>
    <property type="evidence" value="ECO:0007669"/>
    <property type="project" value="UniProtKB-SubCell"/>
</dbReference>
<evidence type="ECO:0000256" key="7">
    <source>
        <dbReference type="ARBA" id="ARBA00048478"/>
    </source>
</evidence>
<evidence type="ECO:0000256" key="6">
    <source>
        <dbReference type="ARBA" id="ARBA00047615"/>
    </source>
</evidence>
<dbReference type="Gene3D" id="3.40.50.300">
    <property type="entry name" value="P-loop containing nucleotide triphosphate hydrolases"/>
    <property type="match status" value="1"/>
</dbReference>
<evidence type="ECO:0000256" key="4">
    <source>
        <dbReference type="ARBA" id="ARBA00022777"/>
    </source>
</evidence>
<organism evidence="11 12">
    <name type="scientific">Natronoglycomyces albus</name>
    <dbReference type="NCBI Taxonomy" id="2811108"/>
    <lineage>
        <taxon>Bacteria</taxon>
        <taxon>Bacillati</taxon>
        <taxon>Actinomycetota</taxon>
        <taxon>Actinomycetes</taxon>
        <taxon>Glycomycetales</taxon>
        <taxon>Glycomycetaceae</taxon>
        <taxon>Natronoglycomyces</taxon>
    </lineage>
</organism>
<dbReference type="InterPro" id="IPR027417">
    <property type="entry name" value="P-loop_NTPase"/>
</dbReference>
<reference evidence="11" key="1">
    <citation type="submission" date="2021-02" db="EMBL/GenBank/DDBJ databases">
        <title>Natronoglycomyces albus gen. nov., sp. nov, a haloalkaliphilic actinobacterium from a soda solonchak soil.</title>
        <authorList>
            <person name="Sorokin D.Y."/>
            <person name="Khijniak T.V."/>
            <person name="Zakharycheva A.P."/>
            <person name="Boueva O.V."/>
            <person name="Ariskina E.V."/>
            <person name="Hahnke R.L."/>
            <person name="Bunk B."/>
            <person name="Sproer C."/>
            <person name="Schumann P."/>
            <person name="Evtushenko L.I."/>
            <person name="Kublanov I.V."/>
        </authorList>
    </citation>
    <scope>NUCLEOTIDE SEQUENCE</scope>
    <source>
        <strain evidence="11">DSM 106290</strain>
    </source>
</reference>
<dbReference type="Proteomes" id="UP000662939">
    <property type="component" value="Chromosome"/>
</dbReference>
<dbReference type="KEGG" id="nav:JQS30_08400"/>
<feature type="binding site" evidence="8">
    <location>
        <begin position="17"/>
        <end position="25"/>
    </location>
    <ligand>
        <name>ATP</name>
        <dbReference type="ChEBI" id="CHEBI:30616"/>
    </ligand>
</feature>
<sequence>MPDTDTKKNNPVVAIDGPSGAGKSTTAKTLATAIGAGYLDTGAMYRAATLAALDAEVDLSSADEILSALNEAKLEIGTTVEDPYARLNGESVDLEIRTERVTAAVSQVAGHKKVREHLISEQKAAINAARKKGGIVVEGRDIAEVVAPEADLKVYLTADEKARASRRALEIGATASDTAEDIKRRDKADSKTTKPMEAADGAHVIDSTKLSVVEVVAKLLALLNDRGIDD</sequence>
<dbReference type="HAMAP" id="MF_00238">
    <property type="entry name" value="Cytidyl_kinase_type1"/>
    <property type="match status" value="1"/>
</dbReference>
<keyword evidence="2 8" id="KW-0808">Transferase</keyword>
<evidence type="ECO:0000256" key="8">
    <source>
        <dbReference type="HAMAP-Rule" id="MF_00238"/>
    </source>
</evidence>
<dbReference type="InterPro" id="IPR011994">
    <property type="entry name" value="Cytidylate_kinase_dom"/>
</dbReference>
<comment type="catalytic activity">
    <reaction evidence="6 8">
        <text>dCMP + ATP = dCDP + ADP</text>
        <dbReference type="Rhea" id="RHEA:25094"/>
        <dbReference type="ChEBI" id="CHEBI:30616"/>
        <dbReference type="ChEBI" id="CHEBI:57566"/>
        <dbReference type="ChEBI" id="CHEBI:58593"/>
        <dbReference type="ChEBI" id="CHEBI:456216"/>
        <dbReference type="EC" id="2.7.4.25"/>
    </reaction>
</comment>
<comment type="catalytic activity">
    <reaction evidence="7 8">
        <text>CMP + ATP = CDP + ADP</text>
        <dbReference type="Rhea" id="RHEA:11600"/>
        <dbReference type="ChEBI" id="CHEBI:30616"/>
        <dbReference type="ChEBI" id="CHEBI:58069"/>
        <dbReference type="ChEBI" id="CHEBI:60377"/>
        <dbReference type="ChEBI" id="CHEBI:456216"/>
        <dbReference type="EC" id="2.7.4.25"/>
    </reaction>
</comment>